<sequence>MVVGSLVLTQLAVQWWVGLVSAATVIRSSDDAVPSRRAISGKLPDLRSRHWRLFHRLRRVHPSHDTRS</sequence>
<evidence type="ECO:0000256" key="1">
    <source>
        <dbReference type="SAM" id="SignalP"/>
    </source>
</evidence>
<reference evidence="2" key="1">
    <citation type="submission" date="2018-01" db="EMBL/GenBank/DDBJ databases">
        <title>An insight into the sialome of Amazonian anophelines.</title>
        <authorList>
            <person name="Ribeiro J.M."/>
            <person name="Scarpassa V."/>
            <person name="Calvo E."/>
        </authorList>
    </citation>
    <scope>NUCLEOTIDE SEQUENCE</scope>
    <source>
        <tissue evidence="2">Salivary glands</tissue>
    </source>
</reference>
<organism evidence="2">
    <name type="scientific">Anopheles marajoara</name>
    <dbReference type="NCBI Taxonomy" id="58244"/>
    <lineage>
        <taxon>Eukaryota</taxon>
        <taxon>Metazoa</taxon>
        <taxon>Ecdysozoa</taxon>
        <taxon>Arthropoda</taxon>
        <taxon>Hexapoda</taxon>
        <taxon>Insecta</taxon>
        <taxon>Pterygota</taxon>
        <taxon>Neoptera</taxon>
        <taxon>Endopterygota</taxon>
        <taxon>Diptera</taxon>
        <taxon>Nematocera</taxon>
        <taxon>Culicoidea</taxon>
        <taxon>Culicidae</taxon>
        <taxon>Anophelinae</taxon>
        <taxon>Anopheles</taxon>
    </lineage>
</organism>
<proteinExistence type="predicted"/>
<feature type="signal peptide" evidence="1">
    <location>
        <begin position="1"/>
        <end position="22"/>
    </location>
</feature>
<protein>
    <submittedName>
        <fullName evidence="2">Putative secreted protein</fullName>
    </submittedName>
</protein>
<dbReference type="AlphaFoldDB" id="A0A2M4CFC3"/>
<dbReference type="EMBL" id="GGFJ01014794">
    <property type="protein sequence ID" value="MBW63935.1"/>
    <property type="molecule type" value="Transcribed_RNA"/>
</dbReference>
<accession>A0A2M4CFC3</accession>
<feature type="chain" id="PRO_5014636839" evidence="1">
    <location>
        <begin position="23"/>
        <end position="68"/>
    </location>
</feature>
<keyword evidence="1" id="KW-0732">Signal</keyword>
<name>A0A2M4CFC3_9DIPT</name>
<evidence type="ECO:0000313" key="2">
    <source>
        <dbReference type="EMBL" id="MBW63935.1"/>
    </source>
</evidence>